<feature type="signal peptide" evidence="1">
    <location>
        <begin position="1"/>
        <end position="24"/>
    </location>
</feature>
<dbReference type="PIRSF" id="PIRSF029171">
    <property type="entry name" value="Esterase_LipA"/>
    <property type="match status" value="1"/>
</dbReference>
<sequence>MITRFVAAAVFAAAALSASTPAVAEDLPPAAGSVRPDIDPFYSPPPDLASYRDGQLVDHREVDVDLGIPVRAWQLSFRTNDSRDHPELGVTTVLVPTAPWTGSGRRPVVSEQLPEDSTGTRCAPSYTLVNHTAQSAEPLTQMLAKGWIVAVPDHEGPKSGFLTGPRTAHTILDGIRAVGGFEPAGVGPDAVWGLDGYSGGGAATAWAAQLQPSYAPGLSFAGAAIGGVPADLTALTARFDGSVFSGYNFGILVAFDREYPEADIGDLLDERGQAAIAAAGDACVTDLLVTFAFRRLDDYTRGTVLLQSPRFAAILRDNSLGATAPAMPIFNYHADTDEIVPVDQADQLMARWRAGGTTIETVRDPLGEHGLEALRRVPDAQAFLADRMAAADR</sequence>
<organism evidence="2 3">
    <name type="scientific">Nocardia tengchongensis</name>
    <dbReference type="NCBI Taxonomy" id="2055889"/>
    <lineage>
        <taxon>Bacteria</taxon>
        <taxon>Bacillati</taxon>
        <taxon>Actinomycetota</taxon>
        <taxon>Actinomycetes</taxon>
        <taxon>Mycobacteriales</taxon>
        <taxon>Nocardiaceae</taxon>
        <taxon>Nocardia</taxon>
    </lineage>
</organism>
<dbReference type="Gene3D" id="3.40.50.1820">
    <property type="entry name" value="alpha/beta hydrolase"/>
    <property type="match status" value="1"/>
</dbReference>
<evidence type="ECO:0000313" key="3">
    <source>
        <dbReference type="Proteomes" id="UP000683310"/>
    </source>
</evidence>
<feature type="chain" id="PRO_5047388367" evidence="1">
    <location>
        <begin position="25"/>
        <end position="393"/>
    </location>
</feature>
<accession>A0ABX8CU96</accession>
<dbReference type="Pfam" id="PF03583">
    <property type="entry name" value="LIP"/>
    <property type="match status" value="1"/>
</dbReference>
<dbReference type="EMBL" id="CP074371">
    <property type="protein sequence ID" value="QVI23471.1"/>
    <property type="molecule type" value="Genomic_DNA"/>
</dbReference>
<dbReference type="SUPFAM" id="SSF53474">
    <property type="entry name" value="alpha/beta-Hydrolases"/>
    <property type="match status" value="1"/>
</dbReference>
<dbReference type="Gene3D" id="1.10.260.130">
    <property type="match status" value="1"/>
</dbReference>
<keyword evidence="1" id="KW-0732">Signal</keyword>
<protein>
    <submittedName>
        <fullName evidence="2">Lipase</fullName>
    </submittedName>
</protein>
<keyword evidence="3" id="KW-1185">Reference proteome</keyword>
<evidence type="ECO:0000256" key="1">
    <source>
        <dbReference type="SAM" id="SignalP"/>
    </source>
</evidence>
<dbReference type="RefSeq" id="WP_213559543.1">
    <property type="nucleotide sequence ID" value="NZ_JBHZDI010000007.1"/>
</dbReference>
<dbReference type="InterPro" id="IPR005152">
    <property type="entry name" value="Lipase_secreted"/>
</dbReference>
<dbReference type="PANTHER" id="PTHR34853:SF1">
    <property type="entry name" value="LIPASE 5"/>
    <property type="match status" value="1"/>
</dbReference>
<proteinExistence type="predicted"/>
<name>A0ABX8CU96_9NOCA</name>
<reference evidence="2 3" key="1">
    <citation type="submission" date="2021-04" db="EMBL/GenBank/DDBJ databases">
        <title>Nocardia tengchongensis.</title>
        <authorList>
            <person name="Zhuang k."/>
            <person name="Ran Y."/>
            <person name="Li W."/>
        </authorList>
    </citation>
    <scope>NUCLEOTIDE SEQUENCE [LARGE SCALE GENOMIC DNA]</scope>
    <source>
        <strain evidence="2 3">CFH S0057</strain>
    </source>
</reference>
<gene>
    <name evidence="2" type="ORF">KHQ06_11670</name>
</gene>
<evidence type="ECO:0000313" key="2">
    <source>
        <dbReference type="EMBL" id="QVI23471.1"/>
    </source>
</evidence>
<dbReference type="Proteomes" id="UP000683310">
    <property type="component" value="Chromosome"/>
</dbReference>
<dbReference type="PANTHER" id="PTHR34853">
    <property type="match status" value="1"/>
</dbReference>
<dbReference type="InterPro" id="IPR029058">
    <property type="entry name" value="AB_hydrolase_fold"/>
</dbReference>